<dbReference type="InterPro" id="IPR013221">
    <property type="entry name" value="Mur_ligase_cen"/>
</dbReference>
<keyword evidence="7 12" id="KW-0436">Ligase</keyword>
<feature type="binding site" evidence="7">
    <location>
        <begin position="111"/>
        <end position="117"/>
    </location>
    <ligand>
        <name>ATP</name>
        <dbReference type="ChEBI" id="CHEBI:30616"/>
    </ligand>
</feature>
<comment type="pathway">
    <text evidence="7 8">Cell wall biogenesis; peptidoglycan biosynthesis.</text>
</comment>
<name>A0A975R935_9GAMM</name>
<keyword evidence="7" id="KW-0067">ATP-binding</keyword>
<feature type="domain" description="Mur ligase C-terminal" evidence="10">
    <location>
        <begin position="333"/>
        <end position="456"/>
    </location>
</feature>
<accession>A0A975R935</accession>
<keyword evidence="2 7" id="KW-0132">Cell division</keyword>
<feature type="binding site" evidence="7">
    <location>
        <position position="148"/>
    </location>
    <ligand>
        <name>UDP-N-acetyl-alpha-D-muramoyl-L-alanyl-D-glutamate</name>
        <dbReference type="ChEBI" id="CHEBI:83900"/>
    </ligand>
</feature>
<dbReference type="GO" id="GO:0005524">
    <property type="term" value="F:ATP binding"/>
    <property type="evidence" value="ECO:0007669"/>
    <property type="project" value="UniProtKB-UniRule"/>
</dbReference>
<feature type="binding site" evidence="7">
    <location>
        <begin position="149"/>
        <end position="150"/>
    </location>
    <ligand>
        <name>UDP-N-acetyl-alpha-D-muramoyl-L-alanyl-D-glutamate</name>
        <dbReference type="ChEBI" id="CHEBI:83900"/>
    </ligand>
</feature>
<evidence type="ECO:0000259" key="9">
    <source>
        <dbReference type="Pfam" id="PF01225"/>
    </source>
</evidence>
<dbReference type="PANTHER" id="PTHR23135">
    <property type="entry name" value="MUR LIGASE FAMILY MEMBER"/>
    <property type="match status" value="1"/>
</dbReference>
<feature type="binding site" evidence="7">
    <location>
        <position position="24"/>
    </location>
    <ligand>
        <name>UDP-N-acetyl-alpha-D-muramoyl-L-alanyl-D-glutamate</name>
        <dbReference type="ChEBI" id="CHEBI:83900"/>
    </ligand>
</feature>
<dbReference type="SUPFAM" id="SSF53244">
    <property type="entry name" value="MurD-like peptide ligases, peptide-binding domain"/>
    <property type="match status" value="1"/>
</dbReference>
<evidence type="ECO:0000256" key="2">
    <source>
        <dbReference type="ARBA" id="ARBA00022618"/>
    </source>
</evidence>
<evidence type="ECO:0000256" key="6">
    <source>
        <dbReference type="ARBA" id="ARBA00023316"/>
    </source>
</evidence>
<comment type="PTM">
    <text evidence="7">Carboxylation is probably crucial for Mg(2+) binding and, consequently, for the gamma-phosphate positioning of ATP.</text>
</comment>
<reference evidence="12" key="1">
    <citation type="submission" date="2021-04" db="EMBL/GenBank/DDBJ databases">
        <title>Draft genome sequence data of methanotrophic Methylovulum sp. strain S1L and Methylomonas sp. strain S2AM isolated from boreal lake water columns.</title>
        <authorList>
            <person name="Rissanen A.J."/>
            <person name="Mangayil R."/>
            <person name="Svenning M.M."/>
            <person name="Khanongnuch R."/>
        </authorList>
    </citation>
    <scope>NUCLEOTIDE SEQUENCE</scope>
    <source>
        <strain evidence="12">S2AM</strain>
    </source>
</reference>
<dbReference type="Pfam" id="PF02875">
    <property type="entry name" value="Mur_ligase_C"/>
    <property type="match status" value="1"/>
</dbReference>
<feature type="binding site" evidence="7">
    <location>
        <position position="176"/>
    </location>
    <ligand>
        <name>UDP-N-acetyl-alpha-D-muramoyl-L-alanyl-D-glutamate</name>
        <dbReference type="ChEBI" id="CHEBI:83900"/>
    </ligand>
</feature>
<feature type="binding site" evidence="7">
    <location>
        <begin position="404"/>
        <end position="407"/>
    </location>
    <ligand>
        <name>meso-2,6-diaminopimelate</name>
        <dbReference type="ChEBI" id="CHEBI:57791"/>
    </ligand>
</feature>
<dbReference type="Pfam" id="PF01225">
    <property type="entry name" value="Mur_ligase"/>
    <property type="match status" value="1"/>
</dbReference>
<keyword evidence="7" id="KW-0963">Cytoplasm</keyword>
<comment type="subcellular location">
    <subcellularLocation>
        <location evidence="7 8">Cytoplasm</location>
    </subcellularLocation>
</comment>
<keyword evidence="7" id="KW-0547">Nucleotide-binding</keyword>
<feature type="binding site" evidence="7">
    <location>
        <position position="454"/>
    </location>
    <ligand>
        <name>meso-2,6-diaminopimelate</name>
        <dbReference type="ChEBI" id="CHEBI:57791"/>
    </ligand>
</feature>
<dbReference type="InterPro" id="IPR036615">
    <property type="entry name" value="Mur_ligase_C_dom_sf"/>
</dbReference>
<comment type="cofactor">
    <cofactor evidence="7">
        <name>Mg(2+)</name>
        <dbReference type="ChEBI" id="CHEBI:18420"/>
    </cofactor>
</comment>
<feature type="domain" description="Mur ligase N-terminal catalytic" evidence="9">
    <location>
        <begin position="19"/>
        <end position="97"/>
    </location>
</feature>
<organism evidence="12 13">
    <name type="scientific">Methylomonas paludis</name>
    <dbReference type="NCBI Taxonomy" id="1173101"/>
    <lineage>
        <taxon>Bacteria</taxon>
        <taxon>Pseudomonadati</taxon>
        <taxon>Pseudomonadota</taxon>
        <taxon>Gammaproteobacteria</taxon>
        <taxon>Methylococcales</taxon>
        <taxon>Methylococcaceae</taxon>
        <taxon>Methylomonas</taxon>
    </lineage>
</organism>
<dbReference type="SUPFAM" id="SSF53623">
    <property type="entry name" value="MurD-like peptide ligases, catalytic domain"/>
    <property type="match status" value="1"/>
</dbReference>
<feature type="binding site" evidence="7">
    <location>
        <position position="26"/>
    </location>
    <ligand>
        <name>UDP-N-acetyl-alpha-D-muramoyl-L-alanyl-D-glutamate</name>
        <dbReference type="ChEBI" id="CHEBI:83900"/>
    </ligand>
</feature>
<dbReference type="GO" id="GO:0008765">
    <property type="term" value="F:UDP-N-acetylmuramoylalanyl-D-glutamate-2,6-diaminopimelate ligase activity"/>
    <property type="evidence" value="ECO:0007669"/>
    <property type="project" value="UniProtKB-UniRule"/>
</dbReference>
<dbReference type="Gene3D" id="3.40.1190.10">
    <property type="entry name" value="Mur-like, catalytic domain"/>
    <property type="match status" value="1"/>
</dbReference>
<dbReference type="InterPro" id="IPR005761">
    <property type="entry name" value="UDP-N-AcMur-Glu-dNH2Pim_ligase"/>
</dbReference>
<comment type="function">
    <text evidence="7">Catalyzes the addition of meso-diaminopimelic acid to the nucleotide precursor UDP-N-acetylmuramoyl-L-alanyl-D-glutamate (UMAG) in the biosynthesis of bacterial cell-wall peptidoglycan.</text>
</comment>
<feature type="binding site" evidence="7">
    <location>
        <position position="184"/>
    </location>
    <ligand>
        <name>UDP-N-acetyl-alpha-D-muramoyl-L-alanyl-D-glutamate</name>
        <dbReference type="ChEBI" id="CHEBI:83900"/>
    </ligand>
</feature>
<evidence type="ECO:0000259" key="10">
    <source>
        <dbReference type="Pfam" id="PF02875"/>
    </source>
</evidence>
<comment type="caution">
    <text evidence="7">Lacks conserved residue(s) required for the propagation of feature annotation.</text>
</comment>
<dbReference type="NCBIfam" id="NF001126">
    <property type="entry name" value="PRK00139.1-4"/>
    <property type="match status" value="1"/>
</dbReference>
<dbReference type="NCBIfam" id="NF001124">
    <property type="entry name" value="PRK00139.1-2"/>
    <property type="match status" value="1"/>
</dbReference>
<dbReference type="Pfam" id="PF08245">
    <property type="entry name" value="Mur_ligase_M"/>
    <property type="match status" value="1"/>
</dbReference>
<protein>
    <recommendedName>
        <fullName evidence="7">UDP-N-acetylmuramoyl-L-alanyl-D-glutamate--2,6-diaminopimelate ligase</fullName>
        <ecNumber evidence="7">6.3.2.13</ecNumber>
    </recommendedName>
    <alternativeName>
        <fullName evidence="7">Meso-A2pm-adding enzyme</fullName>
    </alternativeName>
    <alternativeName>
        <fullName evidence="7">Meso-diaminopimelate-adding enzyme</fullName>
    </alternativeName>
    <alternativeName>
        <fullName evidence="7">UDP-MurNAc-L-Ala-D-Glu:meso-diaminopimelate ligase</fullName>
    </alternativeName>
    <alternativeName>
        <fullName evidence="7">UDP-MurNAc-tripeptide synthetase</fullName>
    </alternativeName>
    <alternativeName>
        <fullName evidence="7">UDP-N-acetylmuramyl-tripeptide synthetase</fullName>
    </alternativeName>
</protein>
<evidence type="ECO:0000256" key="4">
    <source>
        <dbReference type="ARBA" id="ARBA00022984"/>
    </source>
</evidence>
<dbReference type="InterPro" id="IPR000713">
    <property type="entry name" value="Mur_ligase_N"/>
</dbReference>
<dbReference type="Gene3D" id="3.40.1390.10">
    <property type="entry name" value="MurE/MurF, N-terminal domain"/>
    <property type="match status" value="1"/>
</dbReference>
<comment type="catalytic activity">
    <reaction evidence="7">
        <text>UDP-N-acetyl-alpha-D-muramoyl-L-alanyl-D-glutamate + meso-2,6-diaminopimelate + ATP = UDP-N-acetyl-alpha-D-muramoyl-L-alanyl-gamma-D-glutamyl-meso-2,6-diaminopimelate + ADP + phosphate + H(+)</text>
        <dbReference type="Rhea" id="RHEA:23676"/>
        <dbReference type="ChEBI" id="CHEBI:15378"/>
        <dbReference type="ChEBI" id="CHEBI:30616"/>
        <dbReference type="ChEBI" id="CHEBI:43474"/>
        <dbReference type="ChEBI" id="CHEBI:57791"/>
        <dbReference type="ChEBI" id="CHEBI:83900"/>
        <dbReference type="ChEBI" id="CHEBI:83905"/>
        <dbReference type="ChEBI" id="CHEBI:456216"/>
        <dbReference type="EC" id="6.3.2.13"/>
    </reaction>
</comment>
<evidence type="ECO:0000256" key="8">
    <source>
        <dbReference type="RuleBase" id="RU004135"/>
    </source>
</evidence>
<evidence type="ECO:0000259" key="11">
    <source>
        <dbReference type="Pfam" id="PF08245"/>
    </source>
</evidence>
<dbReference type="GO" id="GO:0008360">
    <property type="term" value="P:regulation of cell shape"/>
    <property type="evidence" value="ECO:0007669"/>
    <property type="project" value="UniProtKB-KW"/>
</dbReference>
<keyword evidence="3 7" id="KW-0133">Cell shape</keyword>
<feature type="domain" description="Mur ligase central" evidence="11">
    <location>
        <begin position="109"/>
        <end position="310"/>
    </location>
</feature>
<feature type="short sequence motif" description="Meso-diaminopimelate recognition motif" evidence="7">
    <location>
        <begin position="404"/>
        <end position="407"/>
    </location>
</feature>
<dbReference type="InterPro" id="IPR035911">
    <property type="entry name" value="MurE/MurF_N"/>
</dbReference>
<sequence length="487" mass="52624">MKLSNLLKDIAKTVVDVDVKGLSLDSRNMANANVFFALHGAKRHGIEYAELAIANGANAIVYDPAGIERLPEFATDIVVLAVAGLNQHLGVIAARFYNYPADKLAVIGITGTNGKTTCSQLIAQALPDCALIGTLGWGDSEHLVPTVNTTPDALAIQKILHGFVLQHKQAVAMEVSSHGLQQGRVNGVHFKGAVFTNITRDHLDYHQSMDEYLRAKLGLFTKPDLEFVVINLDDPKSDVVLAHVPDQVKCWTHSRSGRVWAGAENIIADHINYSQAGISFHITWRTETVKAFTPLVGSFNLENVLAVIGVLLAMDVPFSAAVARAAKFKAIAGRMEKFGGVNKPSVFVDYAHTPDALEKVLQVVKNQGQLWLVFGCGGNRDQGKRAEMGRIAAALADQVILTDDNPRHESPADIVKDILAGCQSAKTRVIHNRESAIRTAILAAAKTDSVVVAGKGHEQYQEINGEKLPFSDQDIVKQTLAAWESAA</sequence>
<dbReference type="InterPro" id="IPR036565">
    <property type="entry name" value="Mur-like_cat_sf"/>
</dbReference>
<feature type="modified residue" description="N6-carboxylysine" evidence="7">
    <location>
        <position position="216"/>
    </location>
</feature>
<keyword evidence="7" id="KW-0460">Magnesium</keyword>
<feature type="binding site" evidence="7">
    <location>
        <position position="380"/>
    </location>
    <ligand>
        <name>meso-2,6-diaminopimelate</name>
        <dbReference type="ChEBI" id="CHEBI:57791"/>
    </ligand>
</feature>
<dbReference type="GO" id="GO:0071555">
    <property type="term" value="P:cell wall organization"/>
    <property type="evidence" value="ECO:0007669"/>
    <property type="project" value="UniProtKB-KW"/>
</dbReference>
<dbReference type="GO" id="GO:0051301">
    <property type="term" value="P:cell division"/>
    <property type="evidence" value="ECO:0007669"/>
    <property type="project" value="UniProtKB-KW"/>
</dbReference>
<evidence type="ECO:0000256" key="1">
    <source>
        <dbReference type="ARBA" id="ARBA00005898"/>
    </source>
</evidence>
<dbReference type="GO" id="GO:0000287">
    <property type="term" value="F:magnesium ion binding"/>
    <property type="evidence" value="ECO:0007669"/>
    <property type="project" value="UniProtKB-UniRule"/>
</dbReference>
<dbReference type="NCBIfam" id="TIGR01085">
    <property type="entry name" value="murE"/>
    <property type="match status" value="1"/>
</dbReference>
<keyword evidence="5 7" id="KW-0131">Cell cycle</keyword>
<keyword evidence="13" id="KW-1185">Reference proteome</keyword>
<gene>
    <name evidence="7" type="primary">murE</name>
    <name evidence="12" type="ORF">KEF85_00580</name>
</gene>
<dbReference type="RefSeq" id="WP_215582577.1">
    <property type="nucleotide sequence ID" value="NZ_CP073754.1"/>
</dbReference>
<dbReference type="InterPro" id="IPR004101">
    <property type="entry name" value="Mur_ligase_C"/>
</dbReference>
<evidence type="ECO:0000256" key="5">
    <source>
        <dbReference type="ARBA" id="ARBA00023306"/>
    </source>
</evidence>
<keyword evidence="4 7" id="KW-0573">Peptidoglycan synthesis</keyword>
<evidence type="ECO:0000313" key="13">
    <source>
        <dbReference type="Proteomes" id="UP000676649"/>
    </source>
</evidence>
<comment type="similarity">
    <text evidence="1 7">Belongs to the MurCDEF family. MurE subfamily.</text>
</comment>
<evidence type="ECO:0000313" key="12">
    <source>
        <dbReference type="EMBL" id="QWF71030.1"/>
    </source>
</evidence>
<dbReference type="PANTHER" id="PTHR23135:SF4">
    <property type="entry name" value="UDP-N-ACETYLMURAMOYL-L-ALANYL-D-GLUTAMATE--2,6-DIAMINOPIMELATE LIGASE MURE HOMOLOG, CHLOROPLASTIC"/>
    <property type="match status" value="1"/>
</dbReference>
<dbReference type="GO" id="GO:0009252">
    <property type="term" value="P:peptidoglycan biosynthetic process"/>
    <property type="evidence" value="ECO:0007669"/>
    <property type="project" value="UniProtKB-UniRule"/>
</dbReference>
<dbReference type="EMBL" id="CP073754">
    <property type="protein sequence ID" value="QWF71030.1"/>
    <property type="molecule type" value="Genomic_DNA"/>
</dbReference>
<dbReference type="KEGG" id="mpad:KEF85_00580"/>
<dbReference type="SUPFAM" id="SSF63418">
    <property type="entry name" value="MurE/MurF N-terminal domain"/>
    <property type="match status" value="1"/>
</dbReference>
<dbReference type="AlphaFoldDB" id="A0A975R935"/>
<dbReference type="EC" id="6.3.2.13" evidence="7"/>
<evidence type="ECO:0000256" key="7">
    <source>
        <dbReference type="HAMAP-Rule" id="MF_00208"/>
    </source>
</evidence>
<proteinExistence type="inferred from homology"/>
<evidence type="ECO:0000256" key="3">
    <source>
        <dbReference type="ARBA" id="ARBA00022960"/>
    </source>
</evidence>
<feature type="binding site" evidence="7">
    <location>
        <position position="182"/>
    </location>
    <ligand>
        <name>UDP-N-acetyl-alpha-D-muramoyl-L-alanyl-D-glutamate</name>
        <dbReference type="ChEBI" id="CHEBI:83900"/>
    </ligand>
</feature>
<dbReference type="GO" id="GO:0005737">
    <property type="term" value="C:cytoplasm"/>
    <property type="evidence" value="ECO:0007669"/>
    <property type="project" value="UniProtKB-SubCell"/>
</dbReference>
<feature type="binding site" evidence="7">
    <location>
        <position position="458"/>
    </location>
    <ligand>
        <name>meso-2,6-diaminopimelate</name>
        <dbReference type="ChEBI" id="CHEBI:57791"/>
    </ligand>
</feature>
<dbReference type="HAMAP" id="MF_00208">
    <property type="entry name" value="MurE"/>
    <property type="match status" value="1"/>
</dbReference>
<dbReference type="Proteomes" id="UP000676649">
    <property type="component" value="Chromosome"/>
</dbReference>
<dbReference type="Gene3D" id="3.90.190.20">
    <property type="entry name" value="Mur ligase, C-terminal domain"/>
    <property type="match status" value="1"/>
</dbReference>
<keyword evidence="6 7" id="KW-0961">Cell wall biogenesis/degradation</keyword>